<evidence type="ECO:0000256" key="3">
    <source>
        <dbReference type="ARBA" id="ARBA00022448"/>
    </source>
</evidence>
<dbReference type="STRING" id="317577.GCA_000419625_02962"/>
<evidence type="ECO:0000256" key="5">
    <source>
        <dbReference type="ARBA" id="ARBA00022989"/>
    </source>
</evidence>
<dbReference type="KEGG" id="dfc:DFI_16400"/>
<feature type="transmembrane region" description="Helical" evidence="7">
    <location>
        <begin position="160"/>
        <end position="180"/>
    </location>
</feature>
<keyword evidence="9" id="KW-0614">Plasmid</keyword>
<dbReference type="PANTHER" id="PTHR23504:SF15">
    <property type="entry name" value="MAJOR FACILITATOR SUPERFAMILY (MFS) PROFILE DOMAIN-CONTAINING PROTEIN"/>
    <property type="match status" value="1"/>
</dbReference>
<protein>
    <submittedName>
        <fullName evidence="9">Tetracycline resistance MFS efflux pump</fullName>
    </submittedName>
</protein>
<feature type="transmembrane region" description="Helical" evidence="7">
    <location>
        <begin position="41"/>
        <end position="62"/>
    </location>
</feature>
<dbReference type="RefSeq" id="WP_043779526.1">
    <property type="nucleotide sequence ID" value="NZ_CP021082.1"/>
</dbReference>
<dbReference type="InterPro" id="IPR005829">
    <property type="entry name" value="Sugar_transporter_CS"/>
</dbReference>
<evidence type="ECO:0000256" key="1">
    <source>
        <dbReference type="ARBA" id="ARBA00004141"/>
    </source>
</evidence>
<feature type="transmembrane region" description="Helical" evidence="7">
    <location>
        <begin position="244"/>
        <end position="268"/>
    </location>
</feature>
<reference evidence="9 10" key="1">
    <citation type="submission" date="2017-05" db="EMBL/GenBank/DDBJ databases">
        <title>The complete genome sequence of Deinococcus ficus isolated from the rhizosphere of the Ficus religiosa L. in Taiwan.</title>
        <authorList>
            <person name="Wu K.-M."/>
            <person name="Liao T.-L."/>
            <person name="Liu Y.-M."/>
            <person name="Young C.-C."/>
            <person name="Tsai S.-F."/>
        </authorList>
    </citation>
    <scope>NUCLEOTIDE SEQUENCE [LARGE SCALE GENOMIC DNA]</scope>
    <source>
        <strain evidence="9 10">CC-FR2-10</strain>
        <plasmid evidence="10">pdfi1</plasmid>
    </source>
</reference>
<dbReference type="Pfam" id="PF07690">
    <property type="entry name" value="MFS_1"/>
    <property type="match status" value="1"/>
</dbReference>
<name>A0A221T1G2_9DEIO</name>
<dbReference type="PANTHER" id="PTHR23504">
    <property type="entry name" value="MAJOR FACILITATOR SUPERFAMILY DOMAIN-CONTAINING PROTEIN 10"/>
    <property type="match status" value="1"/>
</dbReference>
<feature type="transmembrane region" description="Helical" evidence="7">
    <location>
        <begin position="280"/>
        <end position="301"/>
    </location>
</feature>
<dbReference type="EMBL" id="CP021082">
    <property type="protein sequence ID" value="ASN82737.1"/>
    <property type="molecule type" value="Genomic_DNA"/>
</dbReference>
<gene>
    <name evidence="9" type="ORF">DFI_16400</name>
</gene>
<proteinExistence type="inferred from homology"/>
<feature type="transmembrane region" description="Helical" evidence="7">
    <location>
        <begin position="216"/>
        <end position="238"/>
    </location>
</feature>
<evidence type="ECO:0000256" key="2">
    <source>
        <dbReference type="ARBA" id="ARBA00007520"/>
    </source>
</evidence>
<dbReference type="InterPro" id="IPR011701">
    <property type="entry name" value="MFS"/>
</dbReference>
<evidence type="ECO:0000313" key="10">
    <source>
        <dbReference type="Proteomes" id="UP000259030"/>
    </source>
</evidence>
<evidence type="ECO:0000256" key="4">
    <source>
        <dbReference type="ARBA" id="ARBA00022692"/>
    </source>
</evidence>
<dbReference type="GO" id="GO:0016020">
    <property type="term" value="C:membrane"/>
    <property type="evidence" value="ECO:0007669"/>
    <property type="project" value="UniProtKB-SubCell"/>
</dbReference>
<dbReference type="PRINTS" id="PR01035">
    <property type="entry name" value="TCRTETA"/>
</dbReference>
<dbReference type="AlphaFoldDB" id="A0A221T1G2"/>
<organism evidence="9 10">
    <name type="scientific">Deinococcus ficus</name>
    <dbReference type="NCBI Taxonomy" id="317577"/>
    <lineage>
        <taxon>Bacteria</taxon>
        <taxon>Thermotogati</taxon>
        <taxon>Deinococcota</taxon>
        <taxon>Deinococci</taxon>
        <taxon>Deinococcales</taxon>
        <taxon>Deinococcaceae</taxon>
        <taxon>Deinococcus</taxon>
    </lineage>
</organism>
<sequence length="405" mass="41067">MSRASLPFLLVTAFLFAVGMSIVFPLLPALVGQYVSGREQATVVGLLAALYAFLSFFSGPVLGAVSDAYGRRPVLLLSLVGTAAGNLLFGLGGSLGLLFLGRFLESVMSGGMGALMAYVADTTDEADRGAVFARIGATVGAGMILGPAIGGALAHFGLGVPMFAAAAIALLNALWGAFALPESLPPRERHLEFSAGHLNPFTHLRAALAHPPVRRLVTVSMLFTLPLPLLQIALPILAQGSLHWSVAQVGTLFMVAGTCDIVGQGLVLPRLLTRFGERRVALSGLVMGAAGLLLLAGLSAWPSAGLLYGAVVVFSLGEGMFTAAFNTLLSLAIPAGEQGRVQGGAQALGELTQVVGPLAGGGLYARFGGAGTFSAGAGLAVLALMLLAGRTTPAASRVAPGPGLS</sequence>
<keyword evidence="10" id="KW-1185">Reference proteome</keyword>
<dbReference type="InterPro" id="IPR001958">
    <property type="entry name" value="Tet-R_TetA/multi-R_MdtG-like"/>
</dbReference>
<dbReference type="PROSITE" id="PS50850">
    <property type="entry name" value="MFS"/>
    <property type="match status" value="1"/>
</dbReference>
<dbReference type="SUPFAM" id="SSF103473">
    <property type="entry name" value="MFS general substrate transporter"/>
    <property type="match status" value="1"/>
</dbReference>
<evidence type="ECO:0000256" key="7">
    <source>
        <dbReference type="SAM" id="Phobius"/>
    </source>
</evidence>
<keyword evidence="5 7" id="KW-1133">Transmembrane helix</keyword>
<dbReference type="InterPro" id="IPR036259">
    <property type="entry name" value="MFS_trans_sf"/>
</dbReference>
<dbReference type="GO" id="GO:0022857">
    <property type="term" value="F:transmembrane transporter activity"/>
    <property type="evidence" value="ECO:0007669"/>
    <property type="project" value="InterPro"/>
</dbReference>
<accession>A0A221T1G2</accession>
<evidence type="ECO:0000313" key="9">
    <source>
        <dbReference type="EMBL" id="ASN82737.1"/>
    </source>
</evidence>
<dbReference type="PROSITE" id="PS00216">
    <property type="entry name" value="SUGAR_TRANSPORT_1"/>
    <property type="match status" value="1"/>
</dbReference>
<evidence type="ECO:0000259" key="8">
    <source>
        <dbReference type="PROSITE" id="PS50850"/>
    </source>
</evidence>
<keyword evidence="6 7" id="KW-0472">Membrane</keyword>
<comment type="subcellular location">
    <subcellularLocation>
        <location evidence="1">Membrane</location>
        <topology evidence="1">Multi-pass membrane protein</topology>
    </subcellularLocation>
</comment>
<keyword evidence="3" id="KW-0813">Transport</keyword>
<evidence type="ECO:0000256" key="6">
    <source>
        <dbReference type="ARBA" id="ARBA00023136"/>
    </source>
</evidence>
<comment type="similarity">
    <text evidence="2">Belongs to the major facilitator superfamily. TCR/Tet family.</text>
</comment>
<geneLocation type="plasmid" evidence="10">
    <name>pdfi1</name>
</geneLocation>
<dbReference type="Proteomes" id="UP000259030">
    <property type="component" value="Plasmid pDFI1"/>
</dbReference>
<feature type="transmembrane region" description="Helical" evidence="7">
    <location>
        <begin position="131"/>
        <end position="154"/>
    </location>
</feature>
<dbReference type="Gene3D" id="1.20.1250.20">
    <property type="entry name" value="MFS general substrate transporter like domains"/>
    <property type="match status" value="1"/>
</dbReference>
<dbReference type="InterPro" id="IPR020846">
    <property type="entry name" value="MFS_dom"/>
</dbReference>
<feature type="transmembrane region" description="Helical" evidence="7">
    <location>
        <begin position="99"/>
        <end position="119"/>
    </location>
</feature>
<feature type="domain" description="Major facilitator superfamily (MFS) profile" evidence="8">
    <location>
        <begin position="5"/>
        <end position="395"/>
    </location>
</feature>
<feature type="transmembrane region" description="Helical" evidence="7">
    <location>
        <begin position="74"/>
        <end position="93"/>
    </location>
</feature>
<feature type="transmembrane region" description="Helical" evidence="7">
    <location>
        <begin position="370"/>
        <end position="388"/>
    </location>
</feature>
<keyword evidence="4 7" id="KW-0812">Transmembrane</keyword>